<keyword evidence="3" id="KW-1185">Reference proteome</keyword>
<feature type="transmembrane region" description="Helical" evidence="1">
    <location>
        <begin position="140"/>
        <end position="159"/>
    </location>
</feature>
<organism evidence="2 3">
    <name type="scientific">Tengunoibacter tsumagoiensis</name>
    <dbReference type="NCBI Taxonomy" id="2014871"/>
    <lineage>
        <taxon>Bacteria</taxon>
        <taxon>Bacillati</taxon>
        <taxon>Chloroflexota</taxon>
        <taxon>Ktedonobacteria</taxon>
        <taxon>Ktedonobacterales</taxon>
        <taxon>Dictyobacteraceae</taxon>
        <taxon>Tengunoibacter</taxon>
    </lineage>
</organism>
<dbReference type="RefSeq" id="WP_126583244.1">
    <property type="nucleotide sequence ID" value="NZ_BIFR01000002.1"/>
</dbReference>
<feature type="transmembrane region" description="Helical" evidence="1">
    <location>
        <begin position="45"/>
        <end position="66"/>
    </location>
</feature>
<reference evidence="3" key="1">
    <citation type="submission" date="2018-12" db="EMBL/GenBank/DDBJ databases">
        <title>Tengunoibacter tsumagoiensis gen. nov., sp. nov., Dictyobacter kobayashii sp. nov., D. alpinus sp. nov., and D. joshuensis sp. nov. and description of Dictyobacteraceae fam. nov. within the order Ktedonobacterales isolated from Tengu-no-mugimeshi.</title>
        <authorList>
            <person name="Wang C.M."/>
            <person name="Zheng Y."/>
            <person name="Sakai Y."/>
            <person name="Toyoda A."/>
            <person name="Minakuchi Y."/>
            <person name="Abe K."/>
            <person name="Yokota A."/>
            <person name="Yabe S."/>
        </authorList>
    </citation>
    <scope>NUCLEOTIDE SEQUENCE [LARGE SCALE GENOMIC DNA]</scope>
    <source>
        <strain evidence="3">Uno3</strain>
    </source>
</reference>
<comment type="caution">
    <text evidence="2">The sequence shown here is derived from an EMBL/GenBank/DDBJ whole genome shotgun (WGS) entry which is preliminary data.</text>
</comment>
<dbReference type="Proteomes" id="UP000287352">
    <property type="component" value="Unassembled WGS sequence"/>
</dbReference>
<keyword evidence="1" id="KW-0472">Membrane</keyword>
<evidence type="ECO:0000313" key="3">
    <source>
        <dbReference type="Proteomes" id="UP000287352"/>
    </source>
</evidence>
<feature type="transmembrane region" description="Helical" evidence="1">
    <location>
        <begin position="12"/>
        <end position="33"/>
    </location>
</feature>
<keyword evidence="1" id="KW-1133">Transmembrane helix</keyword>
<proteinExistence type="predicted"/>
<keyword evidence="1" id="KW-0812">Transmembrane</keyword>
<evidence type="ECO:0000313" key="2">
    <source>
        <dbReference type="EMBL" id="GCE15835.1"/>
    </source>
</evidence>
<gene>
    <name evidence="2" type="ORF">KTT_56940</name>
</gene>
<sequence length="188" mass="20713">MHIILTAWQNFYVIIGSAAAALTGLMFVVITLIANVTQRRSGSSIAAYGTPTVVHFSVTLFIAALLCAPWQELWPVSLIIGCIGTGGVLYIANVMRLTVRSSHYKPVLEDWMCHIILPFLAYTALFIAAIVFLYTPVVALFIIAAVTLLLLFVGIHNSWDMVTFIAIIKYEQDNQGQNSIKESVDVHL</sequence>
<dbReference type="OrthoDB" id="8480417at2"/>
<feature type="transmembrane region" description="Helical" evidence="1">
    <location>
        <begin position="78"/>
        <end position="99"/>
    </location>
</feature>
<protein>
    <submittedName>
        <fullName evidence="2">Uncharacterized protein</fullName>
    </submittedName>
</protein>
<accession>A0A402AA51</accession>
<feature type="transmembrane region" description="Helical" evidence="1">
    <location>
        <begin position="111"/>
        <end position="134"/>
    </location>
</feature>
<name>A0A402AA51_9CHLR</name>
<dbReference type="EMBL" id="BIFR01000002">
    <property type="protein sequence ID" value="GCE15835.1"/>
    <property type="molecule type" value="Genomic_DNA"/>
</dbReference>
<dbReference type="AlphaFoldDB" id="A0A402AA51"/>
<evidence type="ECO:0000256" key="1">
    <source>
        <dbReference type="SAM" id="Phobius"/>
    </source>
</evidence>